<dbReference type="EMBL" id="JACOAF010000011">
    <property type="protein sequence ID" value="MBC3538945.1"/>
    <property type="molecule type" value="Genomic_DNA"/>
</dbReference>
<proteinExistence type="predicted"/>
<sequence>MRRNENQFLLLDLLLQEAKEYHLKEADTQAGLVLLDQTRKAISLIEYDEHRKGISPLVLGALESLSAAEGLAHQGHVAAAFTSLKLALMNLLAKKALFQQP</sequence>
<name>A0ABR6VP79_9BACT</name>
<comment type="caution">
    <text evidence="1">The sequence shown here is derived from an EMBL/GenBank/DDBJ whole genome shotgun (WGS) entry which is preliminary data.</text>
</comment>
<gene>
    <name evidence="1" type="ORF">H7U12_04585</name>
</gene>
<reference evidence="1 2" key="1">
    <citation type="journal article" date="2019" name="Int. J. Syst. Evol. Microbiol.">
        <title>Rufibacter sediminis sp. nov., isolated from freshwater lake sediment.</title>
        <authorList>
            <person name="Qu J.H."/>
            <person name="Zhang L.J."/>
            <person name="Fu Y.H."/>
            <person name="Li H.F."/>
        </authorList>
    </citation>
    <scope>NUCLEOTIDE SEQUENCE [LARGE SCALE GENOMIC DNA]</scope>
    <source>
        <strain evidence="1 2">H-1</strain>
    </source>
</reference>
<protein>
    <submittedName>
        <fullName evidence="1">Uncharacterized protein</fullName>
    </submittedName>
</protein>
<dbReference type="RefSeq" id="WP_186633637.1">
    <property type="nucleotide sequence ID" value="NZ_JACOAF010000011.1"/>
</dbReference>
<evidence type="ECO:0000313" key="2">
    <source>
        <dbReference type="Proteomes" id="UP000659698"/>
    </source>
</evidence>
<dbReference type="Proteomes" id="UP000659698">
    <property type="component" value="Unassembled WGS sequence"/>
</dbReference>
<organism evidence="1 2">
    <name type="scientific">Rufibacter sediminis</name>
    <dbReference type="NCBI Taxonomy" id="2762756"/>
    <lineage>
        <taxon>Bacteria</taxon>
        <taxon>Pseudomonadati</taxon>
        <taxon>Bacteroidota</taxon>
        <taxon>Cytophagia</taxon>
        <taxon>Cytophagales</taxon>
        <taxon>Hymenobacteraceae</taxon>
        <taxon>Rufibacter</taxon>
    </lineage>
</organism>
<accession>A0ABR6VP79</accession>
<evidence type="ECO:0000313" key="1">
    <source>
        <dbReference type="EMBL" id="MBC3538945.1"/>
    </source>
</evidence>
<keyword evidence="2" id="KW-1185">Reference proteome</keyword>